<dbReference type="Pfam" id="PF09588">
    <property type="entry name" value="YqaJ"/>
    <property type="match status" value="1"/>
</dbReference>
<name>A0A540VPT3_9GAMM</name>
<gene>
    <name evidence="3" type="ORF">FKY71_12725</name>
</gene>
<proteinExistence type="predicted"/>
<dbReference type="InterPro" id="IPR019080">
    <property type="entry name" value="YqaJ_viral_recombinase"/>
</dbReference>
<dbReference type="InterPro" id="IPR011604">
    <property type="entry name" value="PDDEXK-like_dom_sf"/>
</dbReference>
<protein>
    <submittedName>
        <fullName evidence="3">YqaJ viral recombinase family protein</fullName>
    </submittedName>
</protein>
<evidence type="ECO:0000313" key="4">
    <source>
        <dbReference type="Proteomes" id="UP000315400"/>
    </source>
</evidence>
<dbReference type="Proteomes" id="UP000315400">
    <property type="component" value="Unassembled WGS sequence"/>
</dbReference>
<evidence type="ECO:0000259" key="2">
    <source>
        <dbReference type="Pfam" id="PF09588"/>
    </source>
</evidence>
<accession>A0A540VPT3</accession>
<comment type="caution">
    <text evidence="3">The sequence shown here is derived from an EMBL/GenBank/DDBJ whole genome shotgun (WGS) entry which is preliminary data.</text>
</comment>
<feature type="compositionally biased region" description="Polar residues" evidence="1">
    <location>
        <begin position="208"/>
        <end position="220"/>
    </location>
</feature>
<evidence type="ECO:0000256" key="1">
    <source>
        <dbReference type="SAM" id="MobiDB-lite"/>
    </source>
</evidence>
<reference evidence="3 4" key="1">
    <citation type="submission" date="2019-06" db="EMBL/GenBank/DDBJ databases">
        <title>Metagenome assembled Genome of Spiribacter salinus SL48-SHIP from the microbial mat of Salt Lake 48 (Novosibirsk region, Russia).</title>
        <authorList>
            <person name="Shipova A."/>
            <person name="Rozanov A.S."/>
            <person name="Bryanskaya A.V."/>
            <person name="Peltek S.E."/>
        </authorList>
    </citation>
    <scope>NUCLEOTIDE SEQUENCE [LARGE SCALE GENOMIC DNA]</scope>
    <source>
        <strain evidence="3">SL48-SHIP-2</strain>
    </source>
</reference>
<dbReference type="InterPro" id="IPR051703">
    <property type="entry name" value="NF-kappa-B_Signaling_Reg"/>
</dbReference>
<dbReference type="PANTHER" id="PTHR46609">
    <property type="entry name" value="EXONUCLEASE, PHAGE-TYPE/RECB, C-TERMINAL DOMAIN-CONTAINING PROTEIN"/>
    <property type="match status" value="1"/>
</dbReference>
<dbReference type="PANTHER" id="PTHR46609:SF6">
    <property type="entry name" value="EXONUCLEASE, PHAGE-TYPE_RECB, C-TERMINAL DOMAIN-CONTAINING PROTEIN-RELATED"/>
    <property type="match status" value="1"/>
</dbReference>
<organism evidence="3 4">
    <name type="scientific">Spiribacter salinus</name>
    <dbReference type="NCBI Taxonomy" id="1335746"/>
    <lineage>
        <taxon>Bacteria</taxon>
        <taxon>Pseudomonadati</taxon>
        <taxon>Pseudomonadota</taxon>
        <taxon>Gammaproteobacteria</taxon>
        <taxon>Chromatiales</taxon>
        <taxon>Ectothiorhodospiraceae</taxon>
        <taxon>Spiribacter</taxon>
    </lineage>
</organism>
<sequence>MIIYRDIEQGTEEWLRVRAGVPTASQFDNLLAGGDGKVRKKYMLKLAGEILTGEPQENFSTRHTRRGHEQEPEARETYAFLHDVDVEQVGFIRNGDVGGSPDGLVGDNGGVEIKTKLPHLHLEVMLDGIAPEGSTRKYIPPHLPQIDGLIWIAEREWWDLVSYCRGLEPFITRVYRDEKRIKKIAQAVDQFNQELTDVLEKVRRGSAPLQSPSHTTTTQTEDLKSVF</sequence>
<dbReference type="AlphaFoldDB" id="A0A540VPT3"/>
<dbReference type="Gene3D" id="3.90.320.10">
    <property type="match status" value="1"/>
</dbReference>
<dbReference type="InterPro" id="IPR011335">
    <property type="entry name" value="Restrct_endonuc-II-like"/>
</dbReference>
<dbReference type="CDD" id="cd22343">
    <property type="entry name" value="PDDEXK_lambda_exonuclease-like"/>
    <property type="match status" value="1"/>
</dbReference>
<dbReference type="EMBL" id="VIFK01000160">
    <property type="protein sequence ID" value="TQE98646.1"/>
    <property type="molecule type" value="Genomic_DNA"/>
</dbReference>
<evidence type="ECO:0000313" key="3">
    <source>
        <dbReference type="EMBL" id="TQE98646.1"/>
    </source>
</evidence>
<feature type="domain" description="YqaJ viral recombinase" evidence="2">
    <location>
        <begin position="13"/>
        <end position="138"/>
    </location>
</feature>
<feature type="region of interest" description="Disordered" evidence="1">
    <location>
        <begin position="204"/>
        <end position="227"/>
    </location>
</feature>
<dbReference type="SUPFAM" id="SSF52980">
    <property type="entry name" value="Restriction endonuclease-like"/>
    <property type="match status" value="1"/>
</dbReference>